<dbReference type="RefSeq" id="WP_349216145.1">
    <property type="nucleotide sequence ID" value="NZ_JBBMFA010000092.1"/>
</dbReference>
<sequence>MELRITSRENEKVKQLCKLRESASFRQAQNCFLAEGVRLCRDIAAVWPPLEVYHTDKVLEQHPELQDLPGRHVMISQSVADKISDTKNPQGIFCVFERALKSLDQAVSADRWLVLEHVQNPANIGALLRSAAAFGFEGAIFCADCADPYSPKAVRASMSAVARLKLLRADTVAETAAWLKTEEVPLVAAALRHSVPLDEADGLRGGKIALLIGNEGNGLSDEAVEAADLAVRIPMAQGVESLNAAVAGGVLLWHFRGV</sequence>
<comment type="caution">
    <text evidence="5">The sequence shown here is derived from an EMBL/GenBank/DDBJ whole genome shotgun (WGS) entry which is preliminary data.</text>
</comment>
<dbReference type="InterPro" id="IPR053888">
    <property type="entry name" value="MRM3-like_sub_bind"/>
</dbReference>
<name>A0ABV1GFR1_9FIRM</name>
<dbReference type="SMART" id="SM00967">
    <property type="entry name" value="SpoU_sub_bind"/>
    <property type="match status" value="1"/>
</dbReference>
<evidence type="ECO:0000256" key="2">
    <source>
        <dbReference type="ARBA" id="ARBA00022603"/>
    </source>
</evidence>
<dbReference type="InterPro" id="IPR001537">
    <property type="entry name" value="SpoU_MeTrfase"/>
</dbReference>
<protein>
    <submittedName>
        <fullName evidence="5">RNA methyltransferase</fullName>
    </submittedName>
</protein>
<dbReference type="Gene3D" id="3.30.1330.30">
    <property type="match status" value="1"/>
</dbReference>
<dbReference type="SUPFAM" id="SSF75217">
    <property type="entry name" value="alpha/beta knot"/>
    <property type="match status" value="1"/>
</dbReference>
<dbReference type="InterPro" id="IPR051259">
    <property type="entry name" value="rRNA_Methyltransferase"/>
</dbReference>
<proteinExistence type="inferred from homology"/>
<accession>A0ABV1GFR1</accession>
<dbReference type="Pfam" id="PF22435">
    <property type="entry name" value="MRM3-like_sub_bind"/>
    <property type="match status" value="1"/>
</dbReference>
<dbReference type="SUPFAM" id="SSF55315">
    <property type="entry name" value="L30e-like"/>
    <property type="match status" value="1"/>
</dbReference>
<dbReference type="Gene3D" id="3.40.1280.10">
    <property type="match status" value="1"/>
</dbReference>
<dbReference type="GO" id="GO:0008168">
    <property type="term" value="F:methyltransferase activity"/>
    <property type="evidence" value="ECO:0007669"/>
    <property type="project" value="UniProtKB-KW"/>
</dbReference>
<evidence type="ECO:0000313" key="5">
    <source>
        <dbReference type="EMBL" id="MEQ2520604.1"/>
    </source>
</evidence>
<dbReference type="InterPro" id="IPR029026">
    <property type="entry name" value="tRNA_m1G_MTases_N"/>
</dbReference>
<dbReference type="PANTHER" id="PTHR43191:SF2">
    <property type="entry name" value="RRNA METHYLTRANSFERASE 3, MITOCHONDRIAL"/>
    <property type="match status" value="1"/>
</dbReference>
<dbReference type="EMBL" id="JBBMFA010000092">
    <property type="protein sequence ID" value="MEQ2520604.1"/>
    <property type="molecule type" value="Genomic_DNA"/>
</dbReference>
<dbReference type="Pfam" id="PF00588">
    <property type="entry name" value="SpoU_methylase"/>
    <property type="match status" value="1"/>
</dbReference>
<reference evidence="5 6" key="1">
    <citation type="submission" date="2024-03" db="EMBL/GenBank/DDBJ databases">
        <title>Human intestinal bacterial collection.</title>
        <authorList>
            <person name="Pauvert C."/>
            <person name="Hitch T.C.A."/>
            <person name="Clavel T."/>
        </authorList>
    </citation>
    <scope>NUCLEOTIDE SEQUENCE [LARGE SCALE GENOMIC DNA]</scope>
    <source>
        <strain evidence="5 6">CLA-JM-H11</strain>
    </source>
</reference>
<feature type="domain" description="RNA 2-O ribose methyltransferase substrate binding" evidence="4">
    <location>
        <begin position="33"/>
        <end position="102"/>
    </location>
</feature>
<dbReference type="Proteomes" id="UP001477672">
    <property type="component" value="Unassembled WGS sequence"/>
</dbReference>
<dbReference type="InterPro" id="IPR029064">
    <property type="entry name" value="Ribosomal_eL30-like_sf"/>
</dbReference>
<dbReference type="GO" id="GO:0032259">
    <property type="term" value="P:methylation"/>
    <property type="evidence" value="ECO:0007669"/>
    <property type="project" value="UniProtKB-KW"/>
</dbReference>
<comment type="similarity">
    <text evidence="1">Belongs to the class IV-like SAM-binding methyltransferase superfamily. RNA methyltransferase TrmH family.</text>
</comment>
<keyword evidence="2 5" id="KW-0489">Methyltransferase</keyword>
<organism evidence="5 6">
    <name type="scientific">Ruthenibacterium intestinale</name>
    <dbReference type="NCBI Taxonomy" id="3133163"/>
    <lineage>
        <taxon>Bacteria</taxon>
        <taxon>Bacillati</taxon>
        <taxon>Bacillota</taxon>
        <taxon>Clostridia</taxon>
        <taxon>Eubacteriales</taxon>
        <taxon>Oscillospiraceae</taxon>
        <taxon>Ruthenibacterium</taxon>
    </lineage>
</organism>
<evidence type="ECO:0000256" key="3">
    <source>
        <dbReference type="ARBA" id="ARBA00022679"/>
    </source>
</evidence>
<dbReference type="InterPro" id="IPR013123">
    <property type="entry name" value="SpoU_subst-bd"/>
</dbReference>
<evidence type="ECO:0000313" key="6">
    <source>
        <dbReference type="Proteomes" id="UP001477672"/>
    </source>
</evidence>
<dbReference type="CDD" id="cd18095">
    <property type="entry name" value="SpoU-like_rRNA-MTase"/>
    <property type="match status" value="1"/>
</dbReference>
<dbReference type="PANTHER" id="PTHR43191">
    <property type="entry name" value="RRNA METHYLTRANSFERASE 3"/>
    <property type="match status" value="1"/>
</dbReference>
<evidence type="ECO:0000256" key="1">
    <source>
        <dbReference type="ARBA" id="ARBA00007228"/>
    </source>
</evidence>
<evidence type="ECO:0000259" key="4">
    <source>
        <dbReference type="SMART" id="SM00967"/>
    </source>
</evidence>
<keyword evidence="3" id="KW-0808">Transferase</keyword>
<gene>
    <name evidence="5" type="ORF">WMO24_09215</name>
</gene>
<keyword evidence="6" id="KW-1185">Reference proteome</keyword>
<dbReference type="InterPro" id="IPR029028">
    <property type="entry name" value="Alpha/beta_knot_MTases"/>
</dbReference>